<reference evidence="2" key="1">
    <citation type="submission" date="2015-01" db="EMBL/GenBank/DDBJ databases">
        <title>Comparative genome analysis of Bacillus coagulans HM-08, Clostridium butyricum HM-68, Bacillus subtilis HM-66 and Bacillus paralicheniformis BL-09.</title>
        <authorList>
            <person name="Zhang H."/>
        </authorList>
    </citation>
    <scope>NUCLEOTIDE SEQUENCE [LARGE SCALE GENOMIC DNA]</scope>
    <source>
        <strain evidence="2">HM-08</strain>
    </source>
</reference>
<dbReference type="Proteomes" id="UP000032024">
    <property type="component" value="Chromosome"/>
</dbReference>
<gene>
    <name evidence="1" type="ORF">SB48_HM08orf03601</name>
</gene>
<protein>
    <submittedName>
        <fullName evidence="1">Uncharacterized protein</fullName>
    </submittedName>
</protein>
<evidence type="ECO:0000313" key="2">
    <source>
        <dbReference type="Proteomes" id="UP000032024"/>
    </source>
</evidence>
<organism evidence="1 2">
    <name type="scientific">Heyndrickxia coagulans</name>
    <name type="common">Weizmannia coagulans</name>
    <dbReference type="NCBI Taxonomy" id="1398"/>
    <lineage>
        <taxon>Bacteria</taxon>
        <taxon>Bacillati</taxon>
        <taxon>Bacillota</taxon>
        <taxon>Bacilli</taxon>
        <taxon>Bacillales</taxon>
        <taxon>Bacillaceae</taxon>
        <taxon>Heyndrickxia</taxon>
    </lineage>
</organism>
<name>A0AAN0T7L0_HEYCO</name>
<accession>A0AAN0T7L0</accession>
<sequence length="43" mass="5158">MWDTRHFSKERDSHALKTGIGLHNNIIKNHTFLFRCWEDVCLS</sequence>
<evidence type="ECO:0000313" key="1">
    <source>
        <dbReference type="EMBL" id="AJO23080.1"/>
    </source>
</evidence>
<dbReference type="EMBL" id="CP010525">
    <property type="protein sequence ID" value="AJO23080.1"/>
    <property type="molecule type" value="Genomic_DNA"/>
</dbReference>
<proteinExistence type="predicted"/>
<keyword evidence="2" id="KW-1185">Reference proteome</keyword>
<dbReference type="AlphaFoldDB" id="A0AAN0T7L0"/>